<dbReference type="Pfam" id="PF13614">
    <property type="entry name" value="AAA_31"/>
    <property type="match status" value="1"/>
</dbReference>
<reference evidence="3 4" key="1">
    <citation type="submission" date="2018-08" db="EMBL/GenBank/DDBJ databases">
        <title>A genome reference for cultivated species of the human gut microbiota.</title>
        <authorList>
            <person name="Zou Y."/>
            <person name="Xue W."/>
            <person name="Luo G."/>
        </authorList>
    </citation>
    <scope>NUCLEOTIDE SEQUENCE [LARGE SCALE GENOMIC DNA]</scope>
    <source>
        <strain evidence="3 4">OM08-17AT</strain>
    </source>
</reference>
<comment type="caution">
    <text evidence="3">The sequence shown here is derived from an EMBL/GenBank/DDBJ whole genome shotgun (WGS) entry which is preliminary data.</text>
</comment>
<organism evidence="3 4">
    <name type="scientific">Staphylococcus warneri</name>
    <dbReference type="NCBI Taxonomy" id="1292"/>
    <lineage>
        <taxon>Bacteria</taxon>
        <taxon>Bacillati</taxon>
        <taxon>Bacillota</taxon>
        <taxon>Bacilli</taxon>
        <taxon>Bacillales</taxon>
        <taxon>Staphylococcaceae</taxon>
        <taxon>Staphylococcus</taxon>
    </lineage>
</organism>
<evidence type="ECO:0000313" key="2">
    <source>
        <dbReference type="EMBL" id="MCG6226830.1"/>
    </source>
</evidence>
<dbReference type="RefSeq" id="WP_002467477.1">
    <property type="nucleotide sequence ID" value="NZ_CABMFV010000017.1"/>
</dbReference>
<evidence type="ECO:0000259" key="1">
    <source>
        <dbReference type="Pfam" id="PF13614"/>
    </source>
</evidence>
<name>A0A2V3Z7D9_STAWA</name>
<dbReference type="EMBL" id="JAANHJ010000014">
    <property type="protein sequence ID" value="MCG6226830.1"/>
    <property type="molecule type" value="Genomic_DNA"/>
</dbReference>
<dbReference type="SUPFAM" id="SSF52540">
    <property type="entry name" value="P-loop containing nucleoside triphosphate hydrolases"/>
    <property type="match status" value="1"/>
</dbReference>
<keyword evidence="5" id="KW-1185">Reference proteome</keyword>
<dbReference type="Proteomes" id="UP000814367">
    <property type="component" value="Unassembled WGS sequence"/>
</dbReference>
<dbReference type="Proteomes" id="UP000261016">
    <property type="component" value="Unassembled WGS sequence"/>
</dbReference>
<dbReference type="Gene3D" id="3.40.50.300">
    <property type="entry name" value="P-loop containing nucleotide triphosphate hydrolases"/>
    <property type="match status" value="1"/>
</dbReference>
<dbReference type="AlphaFoldDB" id="A0A2V3Z7D9"/>
<dbReference type="CDD" id="cd02042">
    <property type="entry name" value="ParAB_family"/>
    <property type="match status" value="1"/>
</dbReference>
<evidence type="ECO:0000313" key="3">
    <source>
        <dbReference type="EMBL" id="RGM27264.1"/>
    </source>
</evidence>
<gene>
    <name evidence="3" type="ORF">DXC19_12945</name>
    <name evidence="2" type="ORF">G8J23_12735</name>
</gene>
<sequence>MEIITFAAVKGGVGKTTLSYNFSAYLADLGYKVLMIDFDHQCNLSQILGIYDQKNTVLSIFEKIDALHIEEKVKIHHINNNIDLISGFLRLDEYEKHMSTTDGKDMQLYMWLDDYYEEYNIGQYDYIIIDTHPDFSTSTRNAIVVSHKVISPNKPSGFSDDSNANISYRINKLKKDLIDFRTRESYVTAKLFFVGNMVKHNTKSSINFKKSIENQENYITYFPDKELITRSVLEKKPIVSFKQEPTIYLKEKSFFQQFINSCKAIKDA</sequence>
<dbReference type="EMBL" id="QSTD01000017">
    <property type="protein sequence ID" value="RGM27264.1"/>
    <property type="molecule type" value="Genomic_DNA"/>
</dbReference>
<evidence type="ECO:0000313" key="4">
    <source>
        <dbReference type="Proteomes" id="UP000261016"/>
    </source>
</evidence>
<reference evidence="2 5" key="2">
    <citation type="submission" date="2020-03" db="EMBL/GenBank/DDBJ databases">
        <title>Comparative genetics of Staphylococcus warneri persistents from caprine mastitis.</title>
        <authorList>
            <person name="Franca C.A."/>
            <person name="Rosa D.S."/>
            <person name="Silva A."/>
            <person name="Rodrigues D.L.N."/>
            <person name="Santos R.G."/>
            <person name="Castillo R.E.H."/>
            <person name="Moreira M.A.S."/>
            <person name="Lima M.C."/>
            <person name="Gouveia G.V."/>
            <person name="Gouveia J.J.S."/>
            <person name="Souza R.F.S."/>
            <person name="Bertram B."/>
            <person name="Azevedo V."/>
            <person name="Costa M."/>
        </authorList>
    </citation>
    <scope>NUCLEOTIDE SEQUENCE [LARGE SCALE GENOMIC DNA]</scope>
    <source>
        <strain evidence="2 5">Cap 9.2</strain>
    </source>
</reference>
<dbReference type="InterPro" id="IPR025669">
    <property type="entry name" value="AAA_dom"/>
</dbReference>
<dbReference type="PANTHER" id="PTHR13696">
    <property type="entry name" value="P-LOOP CONTAINING NUCLEOSIDE TRIPHOSPHATE HYDROLASE"/>
    <property type="match status" value="1"/>
</dbReference>
<evidence type="ECO:0000313" key="5">
    <source>
        <dbReference type="Proteomes" id="UP000814367"/>
    </source>
</evidence>
<accession>A0A2V3Z7D9</accession>
<dbReference type="InterPro" id="IPR050678">
    <property type="entry name" value="DNA_Partitioning_ATPase"/>
</dbReference>
<dbReference type="PANTHER" id="PTHR13696:SF99">
    <property type="entry name" value="COBYRINIC ACID AC-DIAMIDE SYNTHASE"/>
    <property type="match status" value="1"/>
</dbReference>
<feature type="domain" description="AAA" evidence="1">
    <location>
        <begin position="1"/>
        <end position="176"/>
    </location>
</feature>
<dbReference type="InterPro" id="IPR027417">
    <property type="entry name" value="P-loop_NTPase"/>
</dbReference>
<protein>
    <submittedName>
        <fullName evidence="3">ParA family protein</fullName>
    </submittedName>
</protein>
<proteinExistence type="predicted"/>